<name>A0AAV3TB69_9EURY</name>
<reference evidence="8 9" key="1">
    <citation type="journal article" date="2019" name="Int. J. Syst. Evol. Microbiol.">
        <title>The Global Catalogue of Microorganisms (GCM) 10K type strain sequencing project: providing services to taxonomists for standard genome sequencing and annotation.</title>
        <authorList>
            <consortium name="The Broad Institute Genomics Platform"/>
            <consortium name="The Broad Institute Genome Sequencing Center for Infectious Disease"/>
            <person name="Wu L."/>
            <person name="Ma J."/>
        </authorList>
    </citation>
    <scope>NUCLEOTIDE SEQUENCE [LARGE SCALE GENOMIC DNA]</scope>
    <source>
        <strain evidence="8 9">JCM 16328</strain>
    </source>
</reference>
<feature type="transmembrane region" description="Helical" evidence="7">
    <location>
        <begin position="297"/>
        <end position="326"/>
    </location>
</feature>
<gene>
    <name evidence="8" type="ORF">GCM10009020_25890</name>
</gene>
<evidence type="ECO:0000256" key="3">
    <source>
        <dbReference type="ARBA" id="ARBA00022692"/>
    </source>
</evidence>
<proteinExistence type="inferred from homology"/>
<dbReference type="PANTHER" id="PTHR21716">
    <property type="entry name" value="TRANSMEMBRANE PROTEIN"/>
    <property type="match status" value="1"/>
</dbReference>
<feature type="transmembrane region" description="Helical" evidence="7">
    <location>
        <begin position="68"/>
        <end position="89"/>
    </location>
</feature>
<accession>A0AAV3TB69</accession>
<keyword evidence="4 7" id="KW-1133">Transmembrane helix</keyword>
<evidence type="ECO:0000256" key="4">
    <source>
        <dbReference type="ARBA" id="ARBA00022989"/>
    </source>
</evidence>
<comment type="similarity">
    <text evidence="2">Belongs to the autoinducer-2 exporter (AI-2E) (TC 2.A.86) family.</text>
</comment>
<keyword evidence="3 7" id="KW-0812">Transmembrane</keyword>
<evidence type="ECO:0000256" key="1">
    <source>
        <dbReference type="ARBA" id="ARBA00004141"/>
    </source>
</evidence>
<feature type="transmembrane region" description="Helical" evidence="7">
    <location>
        <begin position="143"/>
        <end position="165"/>
    </location>
</feature>
<protein>
    <submittedName>
        <fullName evidence="8">AI-2E family transporter</fullName>
    </submittedName>
</protein>
<organism evidence="8 9">
    <name type="scientific">Natronoarchaeum mannanilyticum</name>
    <dbReference type="NCBI Taxonomy" id="926360"/>
    <lineage>
        <taxon>Archaea</taxon>
        <taxon>Methanobacteriati</taxon>
        <taxon>Methanobacteriota</taxon>
        <taxon>Stenosarchaea group</taxon>
        <taxon>Halobacteria</taxon>
        <taxon>Halobacteriales</taxon>
        <taxon>Natronoarchaeaceae</taxon>
    </lineage>
</organism>
<dbReference type="EMBL" id="BAAADV010000007">
    <property type="protein sequence ID" value="GAA0676879.1"/>
    <property type="molecule type" value="Genomic_DNA"/>
</dbReference>
<dbReference type="InterPro" id="IPR002549">
    <property type="entry name" value="AI-2E-like"/>
</dbReference>
<comment type="subcellular location">
    <subcellularLocation>
        <location evidence="1">Membrane</location>
        <topology evidence="1">Multi-pass membrane protein</topology>
    </subcellularLocation>
</comment>
<sequence>MLPPEQPGAMKRQQAFLLGCIAVAAAVSLAVVLPFIEYVLGAVVLAYLLMPLHGRLSDRVGGRVSAVLLILSSVVAVVVPLAFVALRLYRDMRELARGNIDLQIAAVEATLAEEFGIDVDVAPMLRTAGQDGLDLLTGSVGDVFATAMHTGMGFGLLFFLVYYTLRDGPALVEWTKEHSPLSREISDELYGQIEQTTWGVVIGHIAVAVMQGLIGGLGLWLAGIPKVFFWTFVMIILGLLPLVGAFAVWGAASAYLVAVGDTANGLLLAAYGLLVVSSVDNFVRPIVIDRRANLNPGLILLGVFGGIYVLGFIGLFVGPVVLGVLIATVKTYVEGYEKVIEPVPDAEVAASAASDDPGPLDAEAGALDDPSGPIDDAEDRSETDGLADGADPVE</sequence>
<dbReference type="GO" id="GO:0016020">
    <property type="term" value="C:membrane"/>
    <property type="evidence" value="ECO:0007669"/>
    <property type="project" value="UniProtKB-SubCell"/>
</dbReference>
<dbReference type="PANTHER" id="PTHR21716:SF4">
    <property type="entry name" value="TRANSMEMBRANE PROTEIN 245"/>
    <property type="match status" value="1"/>
</dbReference>
<evidence type="ECO:0000313" key="9">
    <source>
        <dbReference type="Proteomes" id="UP001500420"/>
    </source>
</evidence>
<evidence type="ECO:0000256" key="6">
    <source>
        <dbReference type="SAM" id="MobiDB-lite"/>
    </source>
</evidence>
<dbReference type="AlphaFoldDB" id="A0AAV3TB69"/>
<keyword evidence="9" id="KW-1185">Reference proteome</keyword>
<evidence type="ECO:0000256" key="5">
    <source>
        <dbReference type="ARBA" id="ARBA00023136"/>
    </source>
</evidence>
<keyword evidence="5 7" id="KW-0472">Membrane</keyword>
<dbReference type="Proteomes" id="UP001500420">
    <property type="component" value="Unassembled WGS sequence"/>
</dbReference>
<evidence type="ECO:0000256" key="7">
    <source>
        <dbReference type="SAM" id="Phobius"/>
    </source>
</evidence>
<evidence type="ECO:0000313" key="8">
    <source>
        <dbReference type="EMBL" id="GAA0676879.1"/>
    </source>
</evidence>
<feature type="transmembrane region" description="Helical" evidence="7">
    <location>
        <begin position="15"/>
        <end position="48"/>
    </location>
</feature>
<comment type="caution">
    <text evidence="8">The sequence shown here is derived from an EMBL/GenBank/DDBJ whole genome shotgun (WGS) entry which is preliminary data.</text>
</comment>
<feature type="transmembrane region" description="Helical" evidence="7">
    <location>
        <begin position="227"/>
        <end position="249"/>
    </location>
</feature>
<dbReference type="Pfam" id="PF01594">
    <property type="entry name" value="AI-2E_transport"/>
    <property type="match status" value="1"/>
</dbReference>
<feature type="transmembrane region" description="Helical" evidence="7">
    <location>
        <begin position="255"/>
        <end position="276"/>
    </location>
</feature>
<evidence type="ECO:0000256" key="2">
    <source>
        <dbReference type="ARBA" id="ARBA00009773"/>
    </source>
</evidence>
<feature type="region of interest" description="Disordered" evidence="6">
    <location>
        <begin position="349"/>
        <end position="394"/>
    </location>
</feature>
<feature type="transmembrane region" description="Helical" evidence="7">
    <location>
        <begin position="198"/>
        <end position="220"/>
    </location>
</feature>